<feature type="domain" description="MobA-like NTP transferase" evidence="3">
    <location>
        <begin position="45"/>
        <end position="153"/>
    </location>
</feature>
<accession>A0A844ZES8</accession>
<dbReference type="OrthoDB" id="159246at2"/>
<dbReference type="PANTHER" id="PTHR19136:SF81">
    <property type="entry name" value="MOLYBDENUM COFACTOR GUANYLYLTRANSFERASE"/>
    <property type="match status" value="1"/>
</dbReference>
<keyword evidence="1 4" id="KW-0808">Transferase</keyword>
<evidence type="ECO:0000259" key="3">
    <source>
        <dbReference type="Pfam" id="PF12804"/>
    </source>
</evidence>
<proteinExistence type="predicted"/>
<gene>
    <name evidence="4" type="ORF">GRI38_09630</name>
</gene>
<dbReference type="SUPFAM" id="SSF53448">
    <property type="entry name" value="Nucleotide-diphospho-sugar transferases"/>
    <property type="match status" value="1"/>
</dbReference>
<reference evidence="4 5" key="1">
    <citation type="submission" date="2019-12" db="EMBL/GenBank/DDBJ databases">
        <title>Genomic-based taxomic classification of the family Erythrobacteraceae.</title>
        <authorList>
            <person name="Xu L."/>
        </authorList>
    </citation>
    <scope>NUCLEOTIDE SEQUENCE [LARGE SCALE GENOMIC DNA]</scope>
    <source>
        <strain evidence="4 5">MCCC 1A09962</strain>
    </source>
</reference>
<comment type="caution">
    <text evidence="4">The sequence shown here is derived from an EMBL/GenBank/DDBJ whole genome shotgun (WGS) entry which is preliminary data.</text>
</comment>
<evidence type="ECO:0000313" key="4">
    <source>
        <dbReference type="EMBL" id="MXO86288.1"/>
    </source>
</evidence>
<organism evidence="4 5">
    <name type="scientific">Parapontixanthobacter aurantiacus</name>
    <dbReference type="NCBI Taxonomy" id="1463599"/>
    <lineage>
        <taxon>Bacteria</taxon>
        <taxon>Pseudomonadati</taxon>
        <taxon>Pseudomonadota</taxon>
        <taxon>Alphaproteobacteria</taxon>
        <taxon>Sphingomonadales</taxon>
        <taxon>Erythrobacteraceae</taxon>
        <taxon>Parapontixanthobacter</taxon>
    </lineage>
</organism>
<dbReference type="InterPro" id="IPR029044">
    <property type="entry name" value="Nucleotide-diphossugar_trans"/>
</dbReference>
<keyword evidence="2" id="KW-0460">Magnesium</keyword>
<dbReference type="EMBL" id="WTYW01000002">
    <property type="protein sequence ID" value="MXO86288.1"/>
    <property type="molecule type" value="Genomic_DNA"/>
</dbReference>
<dbReference type="PANTHER" id="PTHR19136">
    <property type="entry name" value="MOLYBDENUM COFACTOR GUANYLYLTRANSFERASE"/>
    <property type="match status" value="1"/>
</dbReference>
<evidence type="ECO:0000256" key="1">
    <source>
        <dbReference type="ARBA" id="ARBA00022679"/>
    </source>
</evidence>
<dbReference type="Proteomes" id="UP000433104">
    <property type="component" value="Unassembled WGS sequence"/>
</dbReference>
<dbReference type="AlphaFoldDB" id="A0A844ZES8"/>
<dbReference type="Pfam" id="PF12804">
    <property type="entry name" value="NTP_transf_3"/>
    <property type="match status" value="1"/>
</dbReference>
<sequence length="273" mass="29720">MQQIRGQRLARSARWFVRSGECQVISALILAGTRPGDDPLAGTEGKPHKALIEIQDTPLLERVVRALRAAGMDRIGVSCDEGPVAELARALRCEVMPTGNGPSDSASIAFNAFGAPLLVTTVDHALLRPEWVRELIEGTPADSDLSVALAKREDIETAMPGSQRTYLRFADGAWSGCNLFYLQTFRAAAALKAWRLVEKDRKRPWRLVSRLGLAVLVSYSLGRLGLGDGIGRLGRRLGIKASLVRVTDGLAAVDVDKPRDLEDIRNFLARTAI</sequence>
<name>A0A844ZES8_9SPHN</name>
<dbReference type="GO" id="GO:0016779">
    <property type="term" value="F:nucleotidyltransferase activity"/>
    <property type="evidence" value="ECO:0007669"/>
    <property type="project" value="UniProtKB-ARBA"/>
</dbReference>
<dbReference type="InterPro" id="IPR025877">
    <property type="entry name" value="MobA-like_NTP_Trfase"/>
</dbReference>
<evidence type="ECO:0000313" key="5">
    <source>
        <dbReference type="Proteomes" id="UP000433104"/>
    </source>
</evidence>
<dbReference type="Gene3D" id="3.90.550.10">
    <property type="entry name" value="Spore Coat Polysaccharide Biosynthesis Protein SpsA, Chain A"/>
    <property type="match status" value="1"/>
</dbReference>
<evidence type="ECO:0000256" key="2">
    <source>
        <dbReference type="ARBA" id="ARBA00022842"/>
    </source>
</evidence>
<keyword evidence="5" id="KW-1185">Reference proteome</keyword>
<protein>
    <submittedName>
        <fullName evidence="4">NTP transferase domain-containing protein</fullName>
    </submittedName>
</protein>